<dbReference type="PANTHER" id="PTHR46910">
    <property type="entry name" value="TRANSCRIPTION FACTOR PDR1"/>
    <property type="match status" value="1"/>
</dbReference>
<dbReference type="Pfam" id="PF00172">
    <property type="entry name" value="Zn_clus"/>
    <property type="match status" value="1"/>
</dbReference>
<keyword evidence="1" id="KW-0479">Metal-binding</keyword>
<protein>
    <submittedName>
        <fullName evidence="5">Fungal-specific transcription factor domain-containing protein</fullName>
    </submittedName>
</protein>
<dbReference type="CDD" id="cd00067">
    <property type="entry name" value="GAL4"/>
    <property type="match status" value="1"/>
</dbReference>
<proteinExistence type="predicted"/>
<evidence type="ECO:0000256" key="2">
    <source>
        <dbReference type="ARBA" id="ARBA00023242"/>
    </source>
</evidence>
<dbReference type="SMART" id="SM00066">
    <property type="entry name" value="GAL4"/>
    <property type="match status" value="1"/>
</dbReference>
<dbReference type="GO" id="GO:0000981">
    <property type="term" value="F:DNA-binding transcription factor activity, RNA polymerase II-specific"/>
    <property type="evidence" value="ECO:0007669"/>
    <property type="project" value="InterPro"/>
</dbReference>
<evidence type="ECO:0000259" key="4">
    <source>
        <dbReference type="PROSITE" id="PS50048"/>
    </source>
</evidence>
<dbReference type="PROSITE" id="PS50048">
    <property type="entry name" value="ZN2_CY6_FUNGAL_2"/>
    <property type="match status" value="1"/>
</dbReference>
<dbReference type="InterPro" id="IPR001138">
    <property type="entry name" value="Zn2Cys6_DnaBD"/>
</dbReference>
<evidence type="ECO:0000256" key="1">
    <source>
        <dbReference type="ARBA" id="ARBA00022723"/>
    </source>
</evidence>
<dbReference type="Pfam" id="PF04082">
    <property type="entry name" value="Fungal_trans"/>
    <property type="match status" value="1"/>
</dbReference>
<dbReference type="InterPro" id="IPR036864">
    <property type="entry name" value="Zn2-C6_fun-type_DNA-bd_sf"/>
</dbReference>
<evidence type="ECO:0000313" key="6">
    <source>
        <dbReference type="Proteomes" id="UP001215280"/>
    </source>
</evidence>
<keyword evidence="6" id="KW-1185">Reference proteome</keyword>
<feature type="region of interest" description="Disordered" evidence="3">
    <location>
        <begin position="618"/>
        <end position="658"/>
    </location>
</feature>
<name>A0AAD7NMQ7_9AGAR</name>
<keyword evidence="2" id="KW-0539">Nucleus</keyword>
<dbReference type="Gene3D" id="4.10.240.10">
    <property type="entry name" value="Zn(2)-C6 fungal-type DNA-binding domain"/>
    <property type="match status" value="1"/>
</dbReference>
<organism evidence="5 6">
    <name type="scientific">Mycena maculata</name>
    <dbReference type="NCBI Taxonomy" id="230809"/>
    <lineage>
        <taxon>Eukaryota</taxon>
        <taxon>Fungi</taxon>
        <taxon>Dikarya</taxon>
        <taxon>Basidiomycota</taxon>
        <taxon>Agaricomycotina</taxon>
        <taxon>Agaricomycetes</taxon>
        <taxon>Agaricomycetidae</taxon>
        <taxon>Agaricales</taxon>
        <taxon>Marasmiineae</taxon>
        <taxon>Mycenaceae</taxon>
        <taxon>Mycena</taxon>
    </lineage>
</organism>
<dbReference type="InterPro" id="IPR007219">
    <property type="entry name" value="XnlR_reg_dom"/>
</dbReference>
<evidence type="ECO:0000313" key="5">
    <source>
        <dbReference type="EMBL" id="KAJ7767023.1"/>
    </source>
</evidence>
<dbReference type="GO" id="GO:0008270">
    <property type="term" value="F:zinc ion binding"/>
    <property type="evidence" value="ECO:0007669"/>
    <property type="project" value="InterPro"/>
</dbReference>
<dbReference type="GO" id="GO:0003677">
    <property type="term" value="F:DNA binding"/>
    <property type="evidence" value="ECO:0007669"/>
    <property type="project" value="InterPro"/>
</dbReference>
<dbReference type="PROSITE" id="PS00463">
    <property type="entry name" value="ZN2_CY6_FUNGAL_1"/>
    <property type="match status" value="1"/>
</dbReference>
<dbReference type="PANTHER" id="PTHR46910:SF38">
    <property type="entry name" value="ZN(2)-C6 FUNGAL-TYPE DOMAIN-CONTAINING PROTEIN"/>
    <property type="match status" value="1"/>
</dbReference>
<evidence type="ECO:0000256" key="3">
    <source>
        <dbReference type="SAM" id="MobiDB-lite"/>
    </source>
</evidence>
<dbReference type="EMBL" id="JARJLG010000031">
    <property type="protein sequence ID" value="KAJ7767023.1"/>
    <property type="molecule type" value="Genomic_DNA"/>
</dbReference>
<dbReference type="AlphaFoldDB" id="A0AAD7NMQ7"/>
<dbReference type="InterPro" id="IPR050987">
    <property type="entry name" value="AtrR-like"/>
</dbReference>
<sequence>MSSNEELEDSAAKKKKAHRPCDMCRRKKRRCDGGQPCGRCIQHEFNCTYQKRAMQRTSAAASYVHSLENRLKTVESLLQESNAVPVSGSPESPATFAPRQDQVLDILTYAIRLLNDPFPVPHSDDLSFIEISDSLQSLSLDNPVAHGFQGKSSQAMLVKAAVDLKSGDNIPNAPRSSLPPKQWSIKPWMKAPPRRTYTFPEDDLMISLISLYFDNVNIFFPIVHRPTFEKAFATNTHIHHDGFADTLLLVCALGARYSEDSRVHLPTVTECGTAGWKWFDQVQLAGLPVSGQATLYDLQCYCLAIQFIDRTSGARASWTLAGIGIRLGVDIGVHRSKVRGRAITPEEEQEKRCYWSIVLFDSQLSGALGRSIALQYDFDLELPLRCDDEYWEASTRRGVFCHPSDKPSLLDFFIWQIKLNRILSFVQKVLYATNRSKTLLGLNFDGWEEKVVMELDSALNAWFDSVPMHLRWDPACENDTFFDQAAALYMSYYLVQILIHRPFIPAVRRAGAPKSFPSLTICNNAARACINVAETQQRRRPNNPLIFGPTALFTAGIVLLLNIWGSSRTNRVESPDLTDVHRCMDVLRANTERWPSAGSLLETLEQLLKVDHAPTVRPRKVYDPSPFASSETGTGSTSSSETPVSAPNNVPHLSNPQMTRGWTVHIPLTAEDAAWANHVDGWDEAPARAPQVSDTADPPNNTAYFPAPHAHGSDLNDMQYFGVPLGDRLAHDTHLYTDTVAFWSTAPTGFEVSDWDLYLSNIGDIMQTGT</sequence>
<gene>
    <name evidence="5" type="ORF">DFH07DRAFT_335565</name>
</gene>
<dbReference type="SUPFAM" id="SSF57701">
    <property type="entry name" value="Zn2/Cys6 DNA-binding domain"/>
    <property type="match status" value="1"/>
</dbReference>
<feature type="compositionally biased region" description="Low complexity" evidence="3">
    <location>
        <begin position="629"/>
        <end position="642"/>
    </location>
</feature>
<dbReference type="SMART" id="SM00906">
    <property type="entry name" value="Fungal_trans"/>
    <property type="match status" value="1"/>
</dbReference>
<accession>A0AAD7NMQ7</accession>
<feature type="compositionally biased region" description="Polar residues" evidence="3">
    <location>
        <begin position="643"/>
        <end position="658"/>
    </location>
</feature>
<reference evidence="5" key="1">
    <citation type="submission" date="2023-03" db="EMBL/GenBank/DDBJ databases">
        <title>Massive genome expansion in bonnet fungi (Mycena s.s.) driven by repeated elements and novel gene families across ecological guilds.</title>
        <authorList>
            <consortium name="Lawrence Berkeley National Laboratory"/>
            <person name="Harder C.B."/>
            <person name="Miyauchi S."/>
            <person name="Viragh M."/>
            <person name="Kuo A."/>
            <person name="Thoen E."/>
            <person name="Andreopoulos B."/>
            <person name="Lu D."/>
            <person name="Skrede I."/>
            <person name="Drula E."/>
            <person name="Henrissat B."/>
            <person name="Morin E."/>
            <person name="Kohler A."/>
            <person name="Barry K."/>
            <person name="LaButti K."/>
            <person name="Morin E."/>
            <person name="Salamov A."/>
            <person name="Lipzen A."/>
            <person name="Mereny Z."/>
            <person name="Hegedus B."/>
            <person name="Baldrian P."/>
            <person name="Stursova M."/>
            <person name="Weitz H."/>
            <person name="Taylor A."/>
            <person name="Grigoriev I.V."/>
            <person name="Nagy L.G."/>
            <person name="Martin F."/>
            <person name="Kauserud H."/>
        </authorList>
    </citation>
    <scope>NUCLEOTIDE SEQUENCE</scope>
    <source>
        <strain evidence="5">CBHHK188m</strain>
    </source>
</reference>
<dbReference type="GO" id="GO:0006351">
    <property type="term" value="P:DNA-templated transcription"/>
    <property type="evidence" value="ECO:0007669"/>
    <property type="project" value="InterPro"/>
</dbReference>
<dbReference type="Proteomes" id="UP001215280">
    <property type="component" value="Unassembled WGS sequence"/>
</dbReference>
<dbReference type="CDD" id="cd12148">
    <property type="entry name" value="fungal_TF_MHR"/>
    <property type="match status" value="1"/>
</dbReference>
<feature type="domain" description="Zn(2)-C6 fungal-type" evidence="4">
    <location>
        <begin position="20"/>
        <end position="49"/>
    </location>
</feature>
<comment type="caution">
    <text evidence="5">The sequence shown here is derived from an EMBL/GenBank/DDBJ whole genome shotgun (WGS) entry which is preliminary data.</text>
</comment>